<dbReference type="AlphaFoldDB" id="A0A1X0J8I1"/>
<proteinExistence type="predicted"/>
<gene>
    <name evidence="3" type="ORF">BST43_09815</name>
</gene>
<feature type="compositionally biased region" description="Low complexity" evidence="1">
    <location>
        <begin position="351"/>
        <end position="363"/>
    </location>
</feature>
<dbReference type="InterPro" id="IPR003399">
    <property type="entry name" value="Mce/MlaD"/>
</dbReference>
<accession>A0A1X0J8I1</accession>
<dbReference type="EMBL" id="MVII01000010">
    <property type="protein sequence ID" value="ORB58682.1"/>
    <property type="molecule type" value="Genomic_DNA"/>
</dbReference>
<feature type="region of interest" description="Disordered" evidence="1">
    <location>
        <begin position="315"/>
        <end position="363"/>
    </location>
</feature>
<dbReference type="Proteomes" id="UP000192434">
    <property type="component" value="Unassembled WGS sequence"/>
</dbReference>
<dbReference type="GO" id="GO:0005576">
    <property type="term" value="C:extracellular region"/>
    <property type="evidence" value="ECO:0007669"/>
    <property type="project" value="TreeGrafter"/>
</dbReference>
<dbReference type="InterPro" id="IPR052336">
    <property type="entry name" value="MlaD_Phospholipid_Transporter"/>
</dbReference>
<dbReference type="OrthoDB" id="4371474at2"/>
<dbReference type="PANTHER" id="PTHR33371">
    <property type="entry name" value="INTERMEMBRANE PHOSPHOLIPID TRANSPORT SYSTEM BINDING PROTEIN MLAD-RELATED"/>
    <property type="match status" value="1"/>
</dbReference>
<comment type="caution">
    <text evidence="3">The sequence shown here is derived from an EMBL/GenBank/DDBJ whole genome shotgun (WGS) entry which is preliminary data.</text>
</comment>
<name>A0A1X0J8I1_9MYCO</name>
<reference evidence="3 4" key="1">
    <citation type="submission" date="2016-12" db="EMBL/GenBank/DDBJ databases">
        <title>The new phylogeny of genus Mycobacterium.</title>
        <authorList>
            <person name="Tortoli E."/>
            <person name="Trovato A."/>
            <person name="Cirillo D.M."/>
        </authorList>
    </citation>
    <scope>NUCLEOTIDE SEQUENCE [LARGE SCALE GENOMIC DNA]</scope>
    <source>
        <strain evidence="3 4">CCUG 66554</strain>
    </source>
</reference>
<evidence type="ECO:0000256" key="1">
    <source>
        <dbReference type="SAM" id="MobiDB-lite"/>
    </source>
</evidence>
<protein>
    <submittedName>
        <fullName evidence="3">Mammalian cell entry protein</fullName>
    </submittedName>
</protein>
<dbReference type="STRING" id="1578165.BKG68_01240"/>
<feature type="domain" description="Mce/MlaD" evidence="2">
    <location>
        <begin position="36"/>
        <end position="110"/>
    </location>
</feature>
<evidence type="ECO:0000259" key="2">
    <source>
        <dbReference type="Pfam" id="PF02470"/>
    </source>
</evidence>
<dbReference type="RefSeq" id="WP_083014985.1">
    <property type="nucleotide sequence ID" value="NZ_MVII01000010.1"/>
</dbReference>
<organism evidence="3 4">
    <name type="scientific">Mycobacteroides saopaulense</name>
    <dbReference type="NCBI Taxonomy" id="1578165"/>
    <lineage>
        <taxon>Bacteria</taxon>
        <taxon>Bacillati</taxon>
        <taxon>Actinomycetota</taxon>
        <taxon>Actinomycetes</taxon>
        <taxon>Mycobacteriales</taxon>
        <taxon>Mycobacteriaceae</taxon>
        <taxon>Mycobacteroides</taxon>
    </lineage>
</organism>
<feature type="compositionally biased region" description="Low complexity" evidence="1">
    <location>
        <begin position="326"/>
        <end position="343"/>
    </location>
</feature>
<evidence type="ECO:0000313" key="4">
    <source>
        <dbReference type="Proteomes" id="UP000192434"/>
    </source>
</evidence>
<dbReference type="PANTHER" id="PTHR33371:SF16">
    <property type="entry name" value="MCE-FAMILY PROTEIN MCE3F"/>
    <property type="match status" value="1"/>
</dbReference>
<sequence length="363" mass="38343">MRLNVLVTLAVLSIISLVGAVYMAFGVLDIASTNKTHHMTLMLESSGGLMSTSQVTLRGIKVGRVTNIQATPTGLAVSMAVDSGYPIPVDSEVSVQNLSAAGEQYVEFKPVRIEAPYYSDGAVIPASKAAPVYTVSDLLQKGNALMQAMNADDLQITLNNVAAGFVDNTKTIDELATTTRLFAQMVQDDKHYLGQLIGNMSTLTNGLGEIRAGDILKQSAKTIPNSVDGLVSLVQVIQKLEPLVEAGAGDGKPLSDLVQKLVDYVQALSEPLSEFVTVLEPVVAPLRDLKLDAGHWLDFWDSTFNNQGGLRIHLGVPEWPQPTAPQPASAQPGARPSQPAATPTTPPKPTSAPQAATAGRPGS</sequence>
<dbReference type="Pfam" id="PF02470">
    <property type="entry name" value="MlaD"/>
    <property type="match status" value="1"/>
</dbReference>
<evidence type="ECO:0000313" key="3">
    <source>
        <dbReference type="EMBL" id="ORB58682.1"/>
    </source>
</evidence>